<dbReference type="AlphaFoldDB" id="A0A6J4UDU1"/>
<gene>
    <name evidence="1" type="ORF">AVDCRST_MAG33-355</name>
</gene>
<dbReference type="EMBL" id="CADCWK010000029">
    <property type="protein sequence ID" value="CAA9544907.1"/>
    <property type="molecule type" value="Genomic_DNA"/>
</dbReference>
<protein>
    <submittedName>
        <fullName evidence="1">Uncharacterized protein</fullName>
    </submittedName>
</protein>
<reference evidence="1" key="1">
    <citation type="submission" date="2020-02" db="EMBL/GenBank/DDBJ databases">
        <authorList>
            <person name="Meier V. D."/>
        </authorList>
    </citation>
    <scope>NUCLEOTIDE SEQUENCE</scope>
    <source>
        <strain evidence="1">AVDCRST_MAG33</strain>
    </source>
</reference>
<organism evidence="1">
    <name type="scientific">uncultured Thermomicrobiales bacterium</name>
    <dbReference type="NCBI Taxonomy" id="1645740"/>
    <lineage>
        <taxon>Bacteria</taxon>
        <taxon>Pseudomonadati</taxon>
        <taxon>Thermomicrobiota</taxon>
        <taxon>Thermomicrobia</taxon>
        <taxon>Thermomicrobiales</taxon>
        <taxon>environmental samples</taxon>
    </lineage>
</organism>
<evidence type="ECO:0000313" key="1">
    <source>
        <dbReference type="EMBL" id="CAA9544907.1"/>
    </source>
</evidence>
<proteinExistence type="predicted"/>
<accession>A0A6J4UDU1</accession>
<sequence>MRHQRWWGVRRCRTLLLGLLCLFGDRLCSQTGHSRSSADRWTHPTPICDCRSGCQPELNRDEG</sequence>
<name>A0A6J4UDU1_9BACT</name>